<dbReference type="AlphaFoldDB" id="A0A9N9GZX8"/>
<sequence length="169" mass="19208">KNWRHTPSQHQVQEASRMKLSPEFAGITNKKCTAHIVEDIGILPEVDQLCKLVLSEPNLLKHPADNVEISLKKAKIGRKKRYPSDTSVSSVIRQTFQVSLAVYGLRKEVYACFDHFTPIETQTHVLMFLRKLLVAWPDAAELEDDSNSKRVQRVQPLVYAINNSDDSVL</sequence>
<accession>A0A9N9GZX8</accession>
<comment type="caution">
    <text evidence="1">The sequence shown here is derived from an EMBL/GenBank/DDBJ whole genome shotgun (WGS) entry which is preliminary data.</text>
</comment>
<keyword evidence="2" id="KW-1185">Reference proteome</keyword>
<evidence type="ECO:0000313" key="1">
    <source>
        <dbReference type="EMBL" id="CAG8647356.1"/>
    </source>
</evidence>
<feature type="non-terminal residue" evidence="1">
    <location>
        <position position="1"/>
    </location>
</feature>
<reference evidence="1" key="1">
    <citation type="submission" date="2021-06" db="EMBL/GenBank/DDBJ databases">
        <authorList>
            <person name="Kallberg Y."/>
            <person name="Tangrot J."/>
            <person name="Rosling A."/>
        </authorList>
    </citation>
    <scope>NUCLEOTIDE SEQUENCE</scope>
    <source>
        <strain evidence="1">IA702</strain>
    </source>
</reference>
<dbReference type="EMBL" id="CAJVPJ010004011">
    <property type="protein sequence ID" value="CAG8647356.1"/>
    <property type="molecule type" value="Genomic_DNA"/>
</dbReference>
<evidence type="ECO:0000313" key="2">
    <source>
        <dbReference type="Proteomes" id="UP000789572"/>
    </source>
</evidence>
<gene>
    <name evidence="1" type="ORF">POCULU_LOCUS9757</name>
</gene>
<proteinExistence type="predicted"/>
<name>A0A9N9GZX8_9GLOM</name>
<organism evidence="1 2">
    <name type="scientific">Paraglomus occultum</name>
    <dbReference type="NCBI Taxonomy" id="144539"/>
    <lineage>
        <taxon>Eukaryota</taxon>
        <taxon>Fungi</taxon>
        <taxon>Fungi incertae sedis</taxon>
        <taxon>Mucoromycota</taxon>
        <taxon>Glomeromycotina</taxon>
        <taxon>Glomeromycetes</taxon>
        <taxon>Paraglomerales</taxon>
        <taxon>Paraglomeraceae</taxon>
        <taxon>Paraglomus</taxon>
    </lineage>
</organism>
<dbReference type="Proteomes" id="UP000789572">
    <property type="component" value="Unassembled WGS sequence"/>
</dbReference>
<protein>
    <submittedName>
        <fullName evidence="1">10070_t:CDS:1</fullName>
    </submittedName>
</protein>